<keyword evidence="2" id="KW-1185">Reference proteome</keyword>
<organism evidence="1 2">
    <name type="scientific">Sphaerodactylus townsendi</name>
    <dbReference type="NCBI Taxonomy" id="933632"/>
    <lineage>
        <taxon>Eukaryota</taxon>
        <taxon>Metazoa</taxon>
        <taxon>Chordata</taxon>
        <taxon>Craniata</taxon>
        <taxon>Vertebrata</taxon>
        <taxon>Euteleostomi</taxon>
        <taxon>Lepidosauria</taxon>
        <taxon>Squamata</taxon>
        <taxon>Bifurcata</taxon>
        <taxon>Gekkota</taxon>
        <taxon>Sphaerodactylidae</taxon>
        <taxon>Sphaerodactylus</taxon>
    </lineage>
</organism>
<sequence length="107" mass="12292">MAVEQETLEKMWILKSPGIGKVEWISRNGKEKDLRSKNCPVRQILQKGYVQKNLPQEVDIRTTPGFANYRFCSFETGESSRSGFIYPNAKLSVCQQQLTSNQHNKIN</sequence>
<reference evidence="1" key="1">
    <citation type="submission" date="2021-08" db="EMBL/GenBank/DDBJ databases">
        <title>The first chromosome-level gecko genome reveals the dynamic sex chromosomes of Neotropical dwarf geckos (Sphaerodactylidae: Sphaerodactylus).</title>
        <authorList>
            <person name="Pinto B.J."/>
            <person name="Keating S.E."/>
            <person name="Gamble T."/>
        </authorList>
    </citation>
    <scope>NUCLEOTIDE SEQUENCE</scope>
    <source>
        <strain evidence="1">TG3544</strain>
    </source>
</reference>
<name>A0ACB8FCH1_9SAUR</name>
<gene>
    <name evidence="1" type="ORF">K3G42_004991</name>
</gene>
<dbReference type="Proteomes" id="UP000827872">
    <property type="component" value="Linkage Group LG09"/>
</dbReference>
<protein>
    <submittedName>
        <fullName evidence="1">Uncharacterized protein</fullName>
    </submittedName>
</protein>
<accession>A0ACB8FCH1</accession>
<dbReference type="EMBL" id="CM037622">
    <property type="protein sequence ID" value="KAH8002909.1"/>
    <property type="molecule type" value="Genomic_DNA"/>
</dbReference>
<proteinExistence type="predicted"/>
<evidence type="ECO:0000313" key="2">
    <source>
        <dbReference type="Proteomes" id="UP000827872"/>
    </source>
</evidence>
<comment type="caution">
    <text evidence="1">The sequence shown here is derived from an EMBL/GenBank/DDBJ whole genome shotgun (WGS) entry which is preliminary data.</text>
</comment>
<evidence type="ECO:0000313" key="1">
    <source>
        <dbReference type="EMBL" id="KAH8002909.1"/>
    </source>
</evidence>